<evidence type="ECO:0000256" key="1">
    <source>
        <dbReference type="ARBA" id="ARBA00022679"/>
    </source>
</evidence>
<feature type="region of interest" description="Disordered" evidence="2">
    <location>
        <begin position="53"/>
        <end position="72"/>
    </location>
</feature>
<keyword evidence="1 5" id="KW-0808">Transferase</keyword>
<dbReference type="InterPro" id="IPR050426">
    <property type="entry name" value="Glycosyltransferase_28"/>
</dbReference>
<dbReference type="PANTHER" id="PTHR48050">
    <property type="entry name" value="STEROL 3-BETA-GLUCOSYLTRANSFERASE"/>
    <property type="match status" value="1"/>
</dbReference>
<evidence type="ECO:0000259" key="4">
    <source>
        <dbReference type="Pfam" id="PF06722"/>
    </source>
</evidence>
<dbReference type="GO" id="GO:0005975">
    <property type="term" value="P:carbohydrate metabolic process"/>
    <property type="evidence" value="ECO:0007669"/>
    <property type="project" value="InterPro"/>
</dbReference>
<dbReference type="InterPro" id="IPR004276">
    <property type="entry name" value="GlycoTrans_28_N"/>
</dbReference>
<dbReference type="InterPro" id="IPR002213">
    <property type="entry name" value="UDP_glucos_trans"/>
</dbReference>
<dbReference type="InterPro" id="IPR010610">
    <property type="entry name" value="EryCIII-like_C"/>
</dbReference>
<evidence type="ECO:0000256" key="2">
    <source>
        <dbReference type="SAM" id="MobiDB-lite"/>
    </source>
</evidence>
<dbReference type="HOGENOM" id="CLU_000537_1_1_1"/>
<dbReference type="PANTHER" id="PTHR48050:SF27">
    <property type="entry name" value="GLUCOSYLTRANSFERASE, PUTATIVE (AFU_ORTHOLOGUE AFUA_7G04880)-RELATED"/>
    <property type="match status" value="1"/>
</dbReference>
<comment type="caution">
    <text evidence="5">The sequence shown here is derived from an EMBL/GenBank/DDBJ whole genome shotgun (WGS) entry which is preliminary data.</text>
</comment>
<dbReference type="AlphaFoldDB" id="A0A086SUK0"/>
<dbReference type="Gene3D" id="3.40.50.2000">
    <property type="entry name" value="Glycogen Phosphorylase B"/>
    <property type="match status" value="2"/>
</dbReference>
<feature type="domain" description="Glycosyltransferase family 28 N-terminal" evidence="3">
    <location>
        <begin position="89"/>
        <end position="236"/>
    </location>
</feature>
<gene>
    <name evidence="5" type="ORF">ACRE_085190</name>
</gene>
<evidence type="ECO:0000313" key="6">
    <source>
        <dbReference type="Proteomes" id="UP000029964"/>
    </source>
</evidence>
<dbReference type="Proteomes" id="UP000029964">
    <property type="component" value="Unassembled WGS sequence"/>
</dbReference>
<evidence type="ECO:0000313" key="5">
    <source>
        <dbReference type="EMBL" id="KFH40782.1"/>
    </source>
</evidence>
<dbReference type="GO" id="GO:0016906">
    <property type="term" value="F:sterol 3-beta-glucosyltransferase activity"/>
    <property type="evidence" value="ECO:0007669"/>
    <property type="project" value="UniProtKB-ARBA"/>
</dbReference>
<protein>
    <submittedName>
        <fullName evidence="5">Sterol 3-beta-glucosyltransferase UGT80B1-like protein</fullName>
    </submittedName>
</protein>
<dbReference type="SUPFAM" id="SSF53756">
    <property type="entry name" value="UDP-Glycosyltransferase/glycogen phosphorylase"/>
    <property type="match status" value="1"/>
</dbReference>
<keyword evidence="6" id="KW-1185">Reference proteome</keyword>
<feature type="domain" description="Erythromycin biosynthesis protein CIII-like C-terminal" evidence="4">
    <location>
        <begin position="402"/>
        <end position="505"/>
    </location>
</feature>
<dbReference type="Pfam" id="PF03033">
    <property type="entry name" value="Glyco_transf_28"/>
    <property type="match status" value="1"/>
</dbReference>
<name>A0A086SUK0_HAPC1</name>
<proteinExistence type="predicted"/>
<dbReference type="Pfam" id="PF06722">
    <property type="entry name" value="EryCIII-like_C"/>
    <property type="match status" value="1"/>
</dbReference>
<sequence length="861" mass="91688">MDSKLSGSTVHRLHVANAQRAIDSSAQVTNNGRVDIDLESGLCKTLSLLVPPDSKFDTEPSQPAVQSEPEIPLPPPDTAAGAHSIRLNIVIQVVGSRGDAQPFVALAAELLRHGHRVRLATHDAFRDFVDGAVPGLEFFPVGGDPAELMAYMVKNPGLVPSWGSLATGDIRRKRKMVAAMLEGFWRACVEPDPATGRPFVAEAIVANPPSFAHVHCSQALGVPLHLMFTMPWTKTRRFCHPLANLSARGESGVPRGVANYVSYMAVEWLTWQGLGDIINDWRVKLDLEPVPFSEGPGLTEYLKVPFTYCWSPALIPKPDDWPAHIDVCGFFFRDPPDFTPDPELTKFLEAGPPPIYIGFGSIVIDNPEALTTTLLEAVKSTGVRAVISRGWSKLGGDQVGNEDGNVLYLGDCPHEWLFQRVSVVIHHGGAGTTACGLLNGRPTVIVPFFGDQPFWGDMVAAAGAGPAPIPQKQVNATNLAEAIHFCLTREASDAAQSMAARMRSEAGVVSAVASFHANLPLEEMRCDVLPHLASAWSVKTARGCKPVKLSKEAAEILVAESKLKRGDLKRYQSKPTHIGLRRWDPVTAAASSLAVTTAGMVTSAADIVVKPIQAFSQTSGPQHARGAPDKRSPSSLEMKRILDANIYGRPAALDVPGCPSPWAAGDRQEEEEASRAITALLGSASGVGNFLNHWAKGMLLDMPLAVTEGMRSAPRLYGGEVYDPGPVTDWKTGGRAAGKNLAHGFAEGVGGVVTGPVRGAERDGALGAARGAGVGLLNFGAKMSSGLLGLVAYSGQGLYLSARAAVHRDTRRMVEDAMRAEGEYALTAGHGKGLDIDIRVVLEKFSRIVQGVDGAADGERG</sequence>
<evidence type="ECO:0000259" key="3">
    <source>
        <dbReference type="Pfam" id="PF03033"/>
    </source>
</evidence>
<accession>A0A086SUK0</accession>
<dbReference type="EMBL" id="JPKY01000168">
    <property type="protein sequence ID" value="KFH40782.1"/>
    <property type="molecule type" value="Genomic_DNA"/>
</dbReference>
<dbReference type="STRING" id="857340.A0A086SUK0"/>
<organism evidence="5 6">
    <name type="scientific">Hapsidospora chrysogenum (strain ATCC 11550 / CBS 779.69 / DSM 880 / IAM 14645 / JCM 23072 / IMI 49137)</name>
    <name type="common">Acremonium chrysogenum</name>
    <dbReference type="NCBI Taxonomy" id="857340"/>
    <lineage>
        <taxon>Eukaryota</taxon>
        <taxon>Fungi</taxon>
        <taxon>Dikarya</taxon>
        <taxon>Ascomycota</taxon>
        <taxon>Pezizomycotina</taxon>
        <taxon>Sordariomycetes</taxon>
        <taxon>Hypocreomycetidae</taxon>
        <taxon>Hypocreales</taxon>
        <taxon>Bionectriaceae</taxon>
        <taxon>Hapsidospora</taxon>
    </lineage>
</organism>
<dbReference type="FunFam" id="3.40.50.2000:FF:000009">
    <property type="entry name" value="Sterol 3-beta-glucosyltransferase UGT80A2"/>
    <property type="match status" value="1"/>
</dbReference>
<dbReference type="OrthoDB" id="5835829at2759"/>
<reference evidence="6" key="1">
    <citation type="journal article" date="2014" name="Genome Announc.">
        <title>Genome sequence and annotation of Acremonium chrysogenum, producer of the beta-lactam antibiotic cephalosporin C.</title>
        <authorList>
            <person name="Terfehr D."/>
            <person name="Dahlmann T.A."/>
            <person name="Specht T."/>
            <person name="Zadra I."/>
            <person name="Kuernsteiner H."/>
            <person name="Kueck U."/>
        </authorList>
    </citation>
    <scope>NUCLEOTIDE SEQUENCE [LARGE SCALE GENOMIC DNA]</scope>
    <source>
        <strain evidence="6">ATCC 11550 / CBS 779.69 / DSM 880 / IAM 14645 / JCM 23072 / IMI 49137</strain>
    </source>
</reference>
<dbReference type="CDD" id="cd03784">
    <property type="entry name" value="GT1_Gtf-like"/>
    <property type="match status" value="1"/>
</dbReference>